<protein>
    <recommendedName>
        <fullName evidence="3">Helix-turn-helix domain-containing protein</fullName>
    </recommendedName>
</protein>
<name>A0A1F5TRK2_9BACT</name>
<reference evidence="1 2" key="1">
    <citation type="journal article" date="2016" name="Nat. Commun.">
        <title>Thousands of microbial genomes shed light on interconnected biogeochemical processes in an aquifer system.</title>
        <authorList>
            <person name="Anantharaman K."/>
            <person name="Brown C.T."/>
            <person name="Hug L.A."/>
            <person name="Sharon I."/>
            <person name="Castelle C.J."/>
            <person name="Probst A.J."/>
            <person name="Thomas B.C."/>
            <person name="Singh A."/>
            <person name="Wilkins M.J."/>
            <person name="Karaoz U."/>
            <person name="Brodie E.L."/>
            <person name="Williams K.H."/>
            <person name="Hubbard S.S."/>
            <person name="Banfield J.F."/>
        </authorList>
    </citation>
    <scope>NUCLEOTIDE SEQUENCE [LARGE SCALE GENOMIC DNA]</scope>
</reference>
<evidence type="ECO:0000313" key="1">
    <source>
        <dbReference type="EMBL" id="OGF41468.1"/>
    </source>
</evidence>
<gene>
    <name evidence="1" type="ORF">A2531_02135</name>
</gene>
<proteinExistence type="predicted"/>
<sequence>MDDQNQKKINIFNTPMLPNESVFNVPKQAASTPFIQKEPRRNKIDDYKNILLKNVSNPLWISVSEAAKFGGVTTKTIRRAIQTEKIAYKIIKNRYLIDFRSTILYLHTKTKLKNKLNEFGIGQYIKKWR</sequence>
<accession>A0A1F5TRK2</accession>
<evidence type="ECO:0008006" key="3">
    <source>
        <dbReference type="Google" id="ProtNLM"/>
    </source>
</evidence>
<dbReference type="AlphaFoldDB" id="A0A1F5TRK2"/>
<evidence type="ECO:0000313" key="2">
    <source>
        <dbReference type="Proteomes" id="UP000177579"/>
    </source>
</evidence>
<dbReference type="EMBL" id="MFGO01000008">
    <property type="protein sequence ID" value="OGF41468.1"/>
    <property type="molecule type" value="Genomic_DNA"/>
</dbReference>
<comment type="caution">
    <text evidence="1">The sequence shown here is derived from an EMBL/GenBank/DDBJ whole genome shotgun (WGS) entry which is preliminary data.</text>
</comment>
<organism evidence="1 2">
    <name type="scientific">Candidatus Falkowbacteria bacterium RIFOXYD2_FULL_34_120</name>
    <dbReference type="NCBI Taxonomy" id="1798007"/>
    <lineage>
        <taxon>Bacteria</taxon>
        <taxon>Candidatus Falkowiibacteriota</taxon>
    </lineage>
</organism>
<dbReference type="Proteomes" id="UP000177579">
    <property type="component" value="Unassembled WGS sequence"/>
</dbReference>